<protein>
    <recommendedName>
        <fullName evidence="3">DUF4956 domain-containing protein</fullName>
    </recommendedName>
</protein>
<proteinExistence type="predicted"/>
<evidence type="ECO:0000256" key="1">
    <source>
        <dbReference type="SAM" id="Phobius"/>
    </source>
</evidence>
<accession>A0AAU7CP42</accession>
<name>A0AAU7CP42_9BACT</name>
<reference evidence="2" key="1">
    <citation type="submission" date="2024-05" db="EMBL/GenBank/DDBJ databases">
        <title>Planctomycetes of the genus Singulisphaera possess chitinolytic capabilities.</title>
        <authorList>
            <person name="Ivanova A."/>
        </authorList>
    </citation>
    <scope>NUCLEOTIDE SEQUENCE</scope>
    <source>
        <strain evidence="2">Ch08T</strain>
    </source>
</reference>
<feature type="transmembrane region" description="Helical" evidence="1">
    <location>
        <begin position="101"/>
        <end position="121"/>
    </location>
</feature>
<dbReference type="EMBL" id="CP155447">
    <property type="protein sequence ID" value="XBH06911.1"/>
    <property type="molecule type" value="Genomic_DNA"/>
</dbReference>
<evidence type="ECO:0008006" key="3">
    <source>
        <dbReference type="Google" id="ProtNLM"/>
    </source>
</evidence>
<feature type="transmembrane region" description="Helical" evidence="1">
    <location>
        <begin position="180"/>
        <end position="201"/>
    </location>
</feature>
<keyword evidence="1" id="KW-0472">Membrane</keyword>
<dbReference type="AlphaFoldDB" id="A0AAU7CP42"/>
<gene>
    <name evidence="2" type="ORF">V5E97_12960</name>
</gene>
<organism evidence="2">
    <name type="scientific">Singulisphaera sp. Ch08</name>
    <dbReference type="NCBI Taxonomy" id="3120278"/>
    <lineage>
        <taxon>Bacteria</taxon>
        <taxon>Pseudomonadati</taxon>
        <taxon>Planctomycetota</taxon>
        <taxon>Planctomycetia</taxon>
        <taxon>Isosphaerales</taxon>
        <taxon>Isosphaeraceae</taxon>
        <taxon>Singulisphaera</taxon>
    </lineage>
</organism>
<feature type="transmembrane region" description="Helical" evidence="1">
    <location>
        <begin position="127"/>
        <end position="144"/>
    </location>
</feature>
<keyword evidence="1" id="KW-1133">Transmembrane helix</keyword>
<sequence>MLQRLLIAAFCIGGGYALWDMGRHILRTGEYNYTLETSNGERGAHRRVTRETVHATGDWAREQAAGFQAAGATLAYWGVLMLLGSSGPFTNPLVWTPSRLAMLAVSLAGCLAAVIAFFPPWRIGRSMSSNAFYIVIACCLYLGTIRDRSRLKAHSLKVFPALICSAVVIGDFSSGYAVGIILGIFAALVLAFHILMLIPAARAELMKPE</sequence>
<evidence type="ECO:0000313" key="2">
    <source>
        <dbReference type="EMBL" id="XBH06911.1"/>
    </source>
</evidence>
<keyword evidence="1" id="KW-0812">Transmembrane</keyword>
<dbReference type="RefSeq" id="WP_406699759.1">
    <property type="nucleotide sequence ID" value="NZ_CP155447.1"/>
</dbReference>